<evidence type="ECO:0000259" key="14">
    <source>
        <dbReference type="Pfam" id="PF01292"/>
    </source>
</evidence>
<keyword evidence="10" id="KW-0408">Iron</keyword>
<organism evidence="15 16">
    <name type="scientific">Pseudodonghicola flavimaris</name>
    <dbReference type="NCBI Taxonomy" id="3050036"/>
    <lineage>
        <taxon>Bacteria</taxon>
        <taxon>Pseudomonadati</taxon>
        <taxon>Pseudomonadota</taxon>
        <taxon>Alphaproteobacteria</taxon>
        <taxon>Rhodobacterales</taxon>
        <taxon>Paracoccaceae</taxon>
        <taxon>Pseudodonghicola</taxon>
    </lineage>
</organism>
<feature type="transmembrane region" description="Helical" evidence="13">
    <location>
        <begin position="14"/>
        <end position="34"/>
    </location>
</feature>
<feature type="transmembrane region" description="Helical" evidence="13">
    <location>
        <begin position="92"/>
        <end position="112"/>
    </location>
</feature>
<feature type="transmembrane region" description="Helical" evidence="13">
    <location>
        <begin position="46"/>
        <end position="66"/>
    </location>
</feature>
<keyword evidence="6 13" id="KW-0812">Transmembrane</keyword>
<keyword evidence="3" id="KW-0813">Transport</keyword>
<accession>A0ABT7EXP4</accession>
<evidence type="ECO:0000256" key="11">
    <source>
        <dbReference type="ARBA" id="ARBA00023136"/>
    </source>
</evidence>
<keyword evidence="7" id="KW-0479">Metal-binding</keyword>
<evidence type="ECO:0000256" key="2">
    <source>
        <dbReference type="ARBA" id="ARBA00004651"/>
    </source>
</evidence>
<dbReference type="EMBL" id="JASNJD010000003">
    <property type="protein sequence ID" value="MDK3017045.1"/>
    <property type="molecule type" value="Genomic_DNA"/>
</dbReference>
<keyword evidence="4" id="KW-1003">Cell membrane</keyword>
<dbReference type="InterPro" id="IPR011577">
    <property type="entry name" value="Cyt_b561_bac/Ni-Hgenase"/>
</dbReference>
<evidence type="ECO:0000313" key="15">
    <source>
        <dbReference type="EMBL" id="MDK3017045.1"/>
    </source>
</evidence>
<dbReference type="PANTHER" id="PTHR30529">
    <property type="entry name" value="CYTOCHROME B561"/>
    <property type="match status" value="1"/>
</dbReference>
<keyword evidence="16" id="KW-1185">Reference proteome</keyword>
<evidence type="ECO:0000256" key="4">
    <source>
        <dbReference type="ARBA" id="ARBA00022475"/>
    </source>
</evidence>
<dbReference type="RefSeq" id="WP_284479865.1">
    <property type="nucleotide sequence ID" value="NZ_JASNJD010000003.1"/>
</dbReference>
<evidence type="ECO:0000256" key="3">
    <source>
        <dbReference type="ARBA" id="ARBA00022448"/>
    </source>
</evidence>
<evidence type="ECO:0000256" key="8">
    <source>
        <dbReference type="ARBA" id="ARBA00022982"/>
    </source>
</evidence>
<evidence type="ECO:0000313" key="16">
    <source>
        <dbReference type="Proteomes" id="UP001243757"/>
    </source>
</evidence>
<proteinExistence type="inferred from homology"/>
<gene>
    <name evidence="15" type="ORF">QO033_05125</name>
</gene>
<evidence type="ECO:0000256" key="5">
    <source>
        <dbReference type="ARBA" id="ARBA00022617"/>
    </source>
</evidence>
<keyword evidence="8" id="KW-0249">Electron transport</keyword>
<reference evidence="15 16" key="1">
    <citation type="submission" date="2023-05" db="EMBL/GenBank/DDBJ databases">
        <title>Pseudodonghicola sp. nov.</title>
        <authorList>
            <person name="Huang J."/>
        </authorList>
    </citation>
    <scope>NUCLEOTIDE SEQUENCE [LARGE SCALE GENOMIC DNA]</scope>
    <source>
        <strain evidence="15 16">IC7</strain>
    </source>
</reference>
<dbReference type="InterPro" id="IPR016174">
    <property type="entry name" value="Di-haem_cyt_TM"/>
</dbReference>
<dbReference type="SUPFAM" id="SSF81342">
    <property type="entry name" value="Transmembrane di-heme cytochromes"/>
    <property type="match status" value="1"/>
</dbReference>
<comment type="subcellular location">
    <subcellularLocation>
        <location evidence="2">Cell membrane</location>
        <topology evidence="2">Multi-pass membrane protein</topology>
    </subcellularLocation>
</comment>
<evidence type="ECO:0000256" key="7">
    <source>
        <dbReference type="ARBA" id="ARBA00022723"/>
    </source>
</evidence>
<dbReference type="PANTHER" id="PTHR30529:SF7">
    <property type="entry name" value="CYTOCHROME B561 BACTERIAL_NI-HYDROGENASE DOMAIN-CONTAINING PROTEIN"/>
    <property type="match status" value="1"/>
</dbReference>
<keyword evidence="11 13" id="KW-0472">Membrane</keyword>
<evidence type="ECO:0000256" key="10">
    <source>
        <dbReference type="ARBA" id="ARBA00023004"/>
    </source>
</evidence>
<dbReference type="Pfam" id="PF01292">
    <property type="entry name" value="Ni_hydr_CYTB"/>
    <property type="match status" value="1"/>
</dbReference>
<dbReference type="InterPro" id="IPR052168">
    <property type="entry name" value="Cytochrome_b561_oxidase"/>
</dbReference>
<comment type="caution">
    <text evidence="15">The sequence shown here is derived from an EMBL/GenBank/DDBJ whole genome shotgun (WGS) entry which is preliminary data.</text>
</comment>
<feature type="domain" description="Cytochrome b561 bacterial/Ni-hydrogenase" evidence="14">
    <location>
        <begin position="8"/>
        <end position="156"/>
    </location>
</feature>
<keyword evidence="5" id="KW-0349">Heme</keyword>
<keyword evidence="9 13" id="KW-1133">Transmembrane helix</keyword>
<evidence type="ECO:0000256" key="1">
    <source>
        <dbReference type="ARBA" id="ARBA00001970"/>
    </source>
</evidence>
<feature type="transmembrane region" description="Helical" evidence="13">
    <location>
        <begin position="127"/>
        <end position="146"/>
    </location>
</feature>
<protein>
    <submittedName>
        <fullName evidence="15">Cytochrome b/b6 domain-containing protein</fullName>
    </submittedName>
</protein>
<sequence>MRDLPQSFSRTQRLLHWAMVGLILVNLLLPQGMGGRGIEIGVVLPAHVHIAVGMLVLVLAAVRLVLRLIRGVPPEPIGAPRAFRVLARAGQWVFYLLFFAMPITGALAYYLGQDTARLLHAEVFRPLFWLLIAIHVSLALAHQYLWRTDMLGKIVRG</sequence>
<comment type="similarity">
    <text evidence="12">Belongs to the cytochrome b561 family.</text>
</comment>
<evidence type="ECO:0000256" key="9">
    <source>
        <dbReference type="ARBA" id="ARBA00022989"/>
    </source>
</evidence>
<dbReference type="Proteomes" id="UP001243757">
    <property type="component" value="Unassembled WGS sequence"/>
</dbReference>
<comment type="cofactor">
    <cofactor evidence="1">
        <name>heme b</name>
        <dbReference type="ChEBI" id="CHEBI:60344"/>
    </cofactor>
</comment>
<evidence type="ECO:0000256" key="12">
    <source>
        <dbReference type="ARBA" id="ARBA00037975"/>
    </source>
</evidence>
<evidence type="ECO:0000256" key="13">
    <source>
        <dbReference type="SAM" id="Phobius"/>
    </source>
</evidence>
<name>A0ABT7EXP4_9RHOB</name>
<evidence type="ECO:0000256" key="6">
    <source>
        <dbReference type="ARBA" id="ARBA00022692"/>
    </source>
</evidence>